<proteinExistence type="inferred from homology"/>
<keyword evidence="2 5" id="KW-0808">Transferase</keyword>
<dbReference type="Gene3D" id="3.40.50.300">
    <property type="entry name" value="P-loop containing nucleotide triphosphate hydrolases"/>
    <property type="match status" value="1"/>
</dbReference>
<dbReference type="Pfam" id="PF05191">
    <property type="entry name" value="ADK_lid"/>
    <property type="match status" value="1"/>
</dbReference>
<evidence type="ECO:0000256" key="2">
    <source>
        <dbReference type="ARBA" id="ARBA00022679"/>
    </source>
</evidence>
<dbReference type="HAMAP" id="MF_00235">
    <property type="entry name" value="Adenylate_kinase_Adk"/>
    <property type="match status" value="1"/>
</dbReference>
<dbReference type="SUPFAM" id="SSF57774">
    <property type="entry name" value="Microbial and mitochondrial ADK, insert 'zinc finger' domain"/>
    <property type="match status" value="1"/>
</dbReference>
<comment type="similarity">
    <text evidence="1 5">Belongs to the adenylate kinase family.</text>
</comment>
<dbReference type="Proteomes" id="UP000245783">
    <property type="component" value="Unassembled WGS sequence"/>
</dbReference>
<evidence type="ECO:0000313" key="8">
    <source>
        <dbReference type="Proteomes" id="UP000245783"/>
    </source>
</evidence>
<dbReference type="GeneID" id="37034575"/>
<dbReference type="AlphaFoldDB" id="A0A316W844"/>
<keyword evidence="3" id="KW-0547">Nucleotide-binding</keyword>
<dbReference type="InterPro" id="IPR007862">
    <property type="entry name" value="Adenylate_kinase_lid-dom"/>
</dbReference>
<evidence type="ECO:0000259" key="6">
    <source>
        <dbReference type="Pfam" id="PF05191"/>
    </source>
</evidence>
<evidence type="ECO:0000256" key="1">
    <source>
        <dbReference type="ARBA" id="ARBA00007220"/>
    </source>
</evidence>
<sequence>MAGRSPLRALIIGSPGSGKGTLSGRLVEHAPALKTFSAGDSLRSHIRRKTEVGRQAENVIKDGGLMPDQTMMDVIWSDLKAARNGPWMLDGYPRTIGQAKLLDSTLEQEGDPLDLVINLDVPPDVVLARILDRWVHPASGRVYNTNFNKPLKEGLDDITGEPLEQRPDDNVDAFATRLATHHREVAPILDYYRSPTMSLSRPPLFANLKGNTSAEIWPQLWEVVKKFRLE</sequence>
<reference evidence="7 8" key="1">
    <citation type="journal article" date="2018" name="Mol. Biol. Evol.">
        <title>Broad Genomic Sampling Reveals a Smut Pathogenic Ancestry of the Fungal Clade Ustilaginomycotina.</title>
        <authorList>
            <person name="Kijpornyongpan T."/>
            <person name="Mondo S.J."/>
            <person name="Barry K."/>
            <person name="Sandor L."/>
            <person name="Lee J."/>
            <person name="Lipzen A."/>
            <person name="Pangilinan J."/>
            <person name="LaButti K."/>
            <person name="Hainaut M."/>
            <person name="Henrissat B."/>
            <person name="Grigoriev I.V."/>
            <person name="Spatafora J.W."/>
            <person name="Aime M.C."/>
        </authorList>
    </citation>
    <scope>NUCLEOTIDE SEQUENCE [LARGE SCALE GENOMIC DNA]</scope>
    <source>
        <strain evidence="7 8">MCA 4658</strain>
    </source>
</reference>
<dbReference type="OrthoDB" id="439792at2759"/>
<evidence type="ECO:0000256" key="3">
    <source>
        <dbReference type="ARBA" id="ARBA00022741"/>
    </source>
</evidence>
<dbReference type="InterPro" id="IPR006259">
    <property type="entry name" value="Adenyl_kin_sub"/>
</dbReference>
<dbReference type="PRINTS" id="PR00094">
    <property type="entry name" value="ADENYLTKNASE"/>
</dbReference>
<dbReference type="SUPFAM" id="SSF52540">
    <property type="entry name" value="P-loop containing nucleoside triphosphate hydrolases"/>
    <property type="match status" value="1"/>
</dbReference>
<keyword evidence="8" id="KW-1185">Reference proteome</keyword>
<dbReference type="NCBIfam" id="TIGR01351">
    <property type="entry name" value="adk"/>
    <property type="match status" value="1"/>
</dbReference>
<dbReference type="InterPro" id="IPR027417">
    <property type="entry name" value="P-loop_NTPase"/>
</dbReference>
<dbReference type="InParanoid" id="A0A316W844"/>
<dbReference type="PROSITE" id="PS00113">
    <property type="entry name" value="ADENYLATE_KINASE"/>
    <property type="match status" value="1"/>
</dbReference>
<dbReference type="PANTHER" id="PTHR23359">
    <property type="entry name" value="NUCLEOTIDE KINASE"/>
    <property type="match status" value="1"/>
</dbReference>
<dbReference type="InterPro" id="IPR033690">
    <property type="entry name" value="Adenylat_kinase_CS"/>
</dbReference>
<dbReference type="Pfam" id="PF00406">
    <property type="entry name" value="ADK"/>
    <property type="match status" value="1"/>
</dbReference>
<name>A0A316W844_9BASI</name>
<protein>
    <submittedName>
        <fullName evidence="7">Adenylate kinase</fullName>
    </submittedName>
</protein>
<organism evidence="7 8">
    <name type="scientific">Ceraceosorus guamensis</name>
    <dbReference type="NCBI Taxonomy" id="1522189"/>
    <lineage>
        <taxon>Eukaryota</taxon>
        <taxon>Fungi</taxon>
        <taxon>Dikarya</taxon>
        <taxon>Basidiomycota</taxon>
        <taxon>Ustilaginomycotina</taxon>
        <taxon>Exobasidiomycetes</taxon>
        <taxon>Ceraceosorales</taxon>
        <taxon>Ceraceosoraceae</taxon>
        <taxon>Ceraceosorus</taxon>
    </lineage>
</organism>
<dbReference type="GO" id="GO:0005524">
    <property type="term" value="F:ATP binding"/>
    <property type="evidence" value="ECO:0007669"/>
    <property type="project" value="InterPro"/>
</dbReference>
<dbReference type="EMBL" id="KZ819352">
    <property type="protein sequence ID" value="PWN46002.1"/>
    <property type="molecule type" value="Genomic_DNA"/>
</dbReference>
<evidence type="ECO:0000313" key="7">
    <source>
        <dbReference type="EMBL" id="PWN46002.1"/>
    </source>
</evidence>
<evidence type="ECO:0000256" key="5">
    <source>
        <dbReference type="RuleBase" id="RU003330"/>
    </source>
</evidence>
<dbReference type="STRING" id="1522189.A0A316W844"/>
<gene>
    <name evidence="7" type="ORF">IE81DRAFT_319368</name>
</gene>
<feature type="domain" description="Adenylate kinase active site lid" evidence="6">
    <location>
        <begin position="133"/>
        <end position="168"/>
    </location>
</feature>
<dbReference type="CDD" id="cd01428">
    <property type="entry name" value="ADK"/>
    <property type="match status" value="1"/>
</dbReference>
<dbReference type="InterPro" id="IPR036193">
    <property type="entry name" value="ADK_active_lid_dom_sf"/>
</dbReference>
<keyword evidence="4 5" id="KW-0418">Kinase</keyword>
<dbReference type="GO" id="GO:0004017">
    <property type="term" value="F:AMP kinase activity"/>
    <property type="evidence" value="ECO:0007669"/>
    <property type="project" value="InterPro"/>
</dbReference>
<dbReference type="InterPro" id="IPR000850">
    <property type="entry name" value="Adenylat/UMP-CMP_kin"/>
</dbReference>
<accession>A0A316W844</accession>
<evidence type="ECO:0000256" key="4">
    <source>
        <dbReference type="ARBA" id="ARBA00022777"/>
    </source>
</evidence>
<dbReference type="RefSeq" id="XP_025373162.1">
    <property type="nucleotide sequence ID" value="XM_025512705.1"/>
</dbReference>